<dbReference type="STRING" id="349521.HCH_04128"/>
<dbReference type="eggNOG" id="COG2200">
    <property type="taxonomic scope" value="Bacteria"/>
</dbReference>
<protein>
    <submittedName>
        <fullName evidence="3">Predicted signal transduction protein containing sensor and EAL domains</fullName>
    </submittedName>
</protein>
<dbReference type="HOGENOM" id="CLU_015702_0_0_6"/>
<gene>
    <name evidence="3" type="ordered locus">HCH_04128</name>
</gene>
<evidence type="ECO:0000313" key="3">
    <source>
        <dbReference type="EMBL" id="ABC30838.1"/>
    </source>
</evidence>
<dbReference type="KEGG" id="hch:HCH_04128"/>
<organism evidence="3 4">
    <name type="scientific">Hahella chejuensis (strain KCTC 2396)</name>
    <dbReference type="NCBI Taxonomy" id="349521"/>
    <lineage>
        <taxon>Bacteria</taxon>
        <taxon>Pseudomonadati</taxon>
        <taxon>Pseudomonadota</taxon>
        <taxon>Gammaproteobacteria</taxon>
        <taxon>Oceanospirillales</taxon>
        <taxon>Hahellaceae</taxon>
        <taxon>Hahella</taxon>
    </lineage>
</organism>
<feature type="region of interest" description="Disordered" evidence="1">
    <location>
        <begin position="1"/>
        <end position="27"/>
    </location>
</feature>
<dbReference type="Proteomes" id="UP000000238">
    <property type="component" value="Chromosome"/>
</dbReference>
<dbReference type="Gene3D" id="3.30.450.20">
    <property type="entry name" value="PAS domain"/>
    <property type="match status" value="1"/>
</dbReference>
<feature type="domain" description="EAL" evidence="2">
    <location>
        <begin position="23"/>
        <end position="276"/>
    </location>
</feature>
<dbReference type="Pfam" id="PF10388">
    <property type="entry name" value="YkuI_C"/>
    <property type="match status" value="1"/>
</dbReference>
<dbReference type="InterPro" id="IPR001633">
    <property type="entry name" value="EAL_dom"/>
</dbReference>
<evidence type="ECO:0000256" key="1">
    <source>
        <dbReference type="SAM" id="MobiDB-lite"/>
    </source>
</evidence>
<dbReference type="InterPro" id="IPR029151">
    <property type="entry name" value="Sensor-like_sf"/>
</dbReference>
<reference evidence="3 4" key="1">
    <citation type="journal article" date="2005" name="Nucleic Acids Res.">
        <title>Genomic blueprint of Hahella chejuensis, a marine microbe producing an algicidal agent.</title>
        <authorList>
            <person name="Jeong H."/>
            <person name="Yim J.H."/>
            <person name="Lee C."/>
            <person name="Choi S.-H."/>
            <person name="Park Y.K."/>
            <person name="Yoon S.H."/>
            <person name="Hur C.-G."/>
            <person name="Kang H.-Y."/>
            <person name="Kim D."/>
            <person name="Lee H.H."/>
            <person name="Park K.H."/>
            <person name="Park S.-H."/>
            <person name="Park H.-S."/>
            <person name="Lee H.K."/>
            <person name="Oh T.K."/>
            <person name="Kim J.F."/>
        </authorList>
    </citation>
    <scope>NUCLEOTIDE SEQUENCE [LARGE SCALE GENOMIC DNA]</scope>
    <source>
        <strain evidence="3 4">KCTC 2396</strain>
    </source>
</reference>
<dbReference type="EMBL" id="CP000155">
    <property type="protein sequence ID" value="ABC30838.1"/>
    <property type="molecule type" value="Genomic_DNA"/>
</dbReference>
<dbReference type="InterPro" id="IPR050706">
    <property type="entry name" value="Cyclic-di-GMP_PDE-like"/>
</dbReference>
<dbReference type="InterPro" id="IPR035919">
    <property type="entry name" value="EAL_sf"/>
</dbReference>
<dbReference type="OrthoDB" id="1673646at2"/>
<dbReference type="PANTHER" id="PTHR33121">
    <property type="entry name" value="CYCLIC DI-GMP PHOSPHODIESTERASE PDEF"/>
    <property type="match status" value="1"/>
</dbReference>
<dbReference type="Pfam" id="PF00563">
    <property type="entry name" value="EAL"/>
    <property type="match status" value="1"/>
</dbReference>
<dbReference type="GO" id="GO:0071111">
    <property type="term" value="F:cyclic-guanylate-specific phosphodiesterase activity"/>
    <property type="evidence" value="ECO:0007669"/>
    <property type="project" value="InterPro"/>
</dbReference>
<dbReference type="PANTHER" id="PTHR33121:SF82">
    <property type="entry name" value="SIGNAL TRANSDUCTION PROTEIN CONTAINING A EAL DOMAIN"/>
    <property type="match status" value="1"/>
</dbReference>
<accession>Q2SET6</accession>
<proteinExistence type="predicted"/>
<dbReference type="PROSITE" id="PS50883">
    <property type="entry name" value="EAL"/>
    <property type="match status" value="1"/>
</dbReference>
<dbReference type="SUPFAM" id="SSF141868">
    <property type="entry name" value="EAL domain-like"/>
    <property type="match status" value="1"/>
</dbReference>
<name>Q2SET6_HAHCH</name>
<evidence type="ECO:0000259" key="2">
    <source>
        <dbReference type="PROSITE" id="PS50883"/>
    </source>
</evidence>
<dbReference type="Gene3D" id="3.20.20.450">
    <property type="entry name" value="EAL domain"/>
    <property type="match status" value="1"/>
</dbReference>
<dbReference type="CDD" id="cd01948">
    <property type="entry name" value="EAL"/>
    <property type="match status" value="1"/>
</dbReference>
<keyword evidence="4" id="KW-1185">Reference proteome</keyword>
<dbReference type="SUPFAM" id="SSF103190">
    <property type="entry name" value="Sensory domain-like"/>
    <property type="match status" value="1"/>
</dbReference>
<dbReference type="SMART" id="SM00052">
    <property type="entry name" value="EAL"/>
    <property type="match status" value="1"/>
</dbReference>
<dbReference type="InterPro" id="IPR018842">
    <property type="entry name" value="YkuI_C"/>
</dbReference>
<dbReference type="RefSeq" id="WP_011397905.1">
    <property type="nucleotide sequence ID" value="NC_007645.1"/>
</dbReference>
<evidence type="ECO:0000313" key="4">
    <source>
        <dbReference type="Proteomes" id="UP000000238"/>
    </source>
</evidence>
<dbReference type="AlphaFoldDB" id="Q2SET6"/>
<sequence length="421" mass="47977">MDSVAKRISSLRKGPDGVPDGIPDRVSDDLYDGVQPERNQYLPFFQPIVDINRGMVAGYEALARIRRDDGTVTSAGPLFSDPGVDRRRLLNIDRMVRKQALDTAQTLPPDCFLTLNISPEWMRKNGDEEQIPTIRMIHEAGIDPQRVVVEFTENGGDEAALVEQVAEYRRAGLRIAIDDFGAGYSQLNRIISLEPDLIKLDMRLFKRAARGGISGEVVQSVGYLAERAGSQIICEGVETEDEFRFAMECGARYIQGYIFNPALERFLAPDAPQSKVGMLLESFIHRKVEEERRHIYYIHQMEKCVLDIKDCVLRNENFVGALPTPPEGFLRFYICDHTGVQITPNFDWDGAHWLQHRGNQGVNWAARPYFYQMLAIERLLQRRVISSRPYRDTNSGYLCQTISTVLDSERTLLADIRYLRQ</sequence>